<organism evidence="1 2">
    <name type="scientific">Sediminitomix flava</name>
    <dbReference type="NCBI Taxonomy" id="379075"/>
    <lineage>
        <taxon>Bacteria</taxon>
        <taxon>Pseudomonadati</taxon>
        <taxon>Bacteroidota</taxon>
        <taxon>Cytophagia</taxon>
        <taxon>Cytophagales</taxon>
        <taxon>Flammeovirgaceae</taxon>
        <taxon>Sediminitomix</taxon>
    </lineage>
</organism>
<reference evidence="1 2" key="1">
    <citation type="submission" date="2018-03" db="EMBL/GenBank/DDBJ databases">
        <title>Genomic Encyclopedia of Archaeal and Bacterial Type Strains, Phase II (KMG-II): from individual species to whole genera.</title>
        <authorList>
            <person name="Goeker M."/>
        </authorList>
    </citation>
    <scope>NUCLEOTIDE SEQUENCE [LARGE SCALE GENOMIC DNA]</scope>
    <source>
        <strain evidence="1 2">DSM 28229</strain>
    </source>
</reference>
<comment type="caution">
    <text evidence="1">The sequence shown here is derived from an EMBL/GenBank/DDBJ whole genome shotgun (WGS) entry which is preliminary data.</text>
</comment>
<accession>A0A315Z8M8</accession>
<dbReference type="RefSeq" id="WP_109619778.1">
    <property type="nucleotide sequence ID" value="NZ_QGDO01000004.1"/>
</dbReference>
<gene>
    <name evidence="1" type="ORF">BC781_104181</name>
</gene>
<evidence type="ECO:0000313" key="1">
    <source>
        <dbReference type="EMBL" id="PWJ40915.1"/>
    </source>
</evidence>
<protein>
    <recommendedName>
        <fullName evidence="3">Capsular polysaccharide biosynthesis protein</fullName>
    </recommendedName>
</protein>
<dbReference type="AlphaFoldDB" id="A0A315Z8M8"/>
<proteinExistence type="predicted"/>
<evidence type="ECO:0000313" key="2">
    <source>
        <dbReference type="Proteomes" id="UP000245535"/>
    </source>
</evidence>
<dbReference type="OrthoDB" id="849284at2"/>
<sequence length="357" mass="42623">MSKNKGLFHLFWVQSHITYIMANSIIAHENLNKDHCVFMLWRGYQLPEDNTISSFDYPFLPTRENNPFDHGKRFWKSWKNVRLSDKSILSACDNHPFIFYAVDLLPDEVSLIINMKKCRGYYFMEEGLYSYYPLSYLDKIFTKKEKRNNWKWQFVDGLNTFFRRYKADLYHFNTVNKKYNGSFGMSEYSFSELPNKAVVRPQWGKSEKTESISHLIIFSPEVYNGYISFEAYTKGFTRFVSENCLKGEVYHYKFHPNQYMSEEEISNFRLFFMQLEESYNCKFIECNPSLVVENLVFMHQSNLTVYTTLSSLAFYTYILGAKVYSFHSYISDLRSYYEKEYSILPLNFKDEICYLGS</sequence>
<dbReference type="Proteomes" id="UP000245535">
    <property type="component" value="Unassembled WGS sequence"/>
</dbReference>
<keyword evidence="2" id="KW-1185">Reference proteome</keyword>
<name>A0A315Z8M8_SEDFL</name>
<evidence type="ECO:0008006" key="3">
    <source>
        <dbReference type="Google" id="ProtNLM"/>
    </source>
</evidence>
<dbReference type="EMBL" id="QGDO01000004">
    <property type="protein sequence ID" value="PWJ40915.1"/>
    <property type="molecule type" value="Genomic_DNA"/>
</dbReference>